<name>A0A7G5BVY1_9BACL</name>
<dbReference type="InterPro" id="IPR003594">
    <property type="entry name" value="HATPase_dom"/>
</dbReference>
<dbReference type="CDD" id="cd16936">
    <property type="entry name" value="HATPase_RsbW-like"/>
    <property type="match status" value="1"/>
</dbReference>
<evidence type="ECO:0000313" key="4">
    <source>
        <dbReference type="Proteomes" id="UP000515679"/>
    </source>
</evidence>
<dbReference type="Proteomes" id="UP000515679">
    <property type="component" value="Chromosome"/>
</dbReference>
<organism evidence="3 4">
    <name type="scientific">Cohnella cholangitidis</name>
    <dbReference type="NCBI Taxonomy" id="2598458"/>
    <lineage>
        <taxon>Bacteria</taxon>
        <taxon>Bacillati</taxon>
        <taxon>Bacillota</taxon>
        <taxon>Bacilli</taxon>
        <taxon>Bacillales</taxon>
        <taxon>Paenibacillaceae</taxon>
        <taxon>Cohnella</taxon>
    </lineage>
</organism>
<keyword evidence="3" id="KW-0547">Nucleotide-binding</keyword>
<dbReference type="EMBL" id="CP041969">
    <property type="protein sequence ID" value="QMV41115.1"/>
    <property type="molecule type" value="Genomic_DNA"/>
</dbReference>
<dbReference type="PANTHER" id="PTHR35526">
    <property type="entry name" value="ANTI-SIGMA-F FACTOR RSBW-RELATED"/>
    <property type="match status" value="1"/>
</dbReference>
<keyword evidence="3" id="KW-0067">ATP-binding</keyword>
<evidence type="ECO:0000259" key="2">
    <source>
        <dbReference type="Pfam" id="PF13581"/>
    </source>
</evidence>
<evidence type="ECO:0000313" key="3">
    <source>
        <dbReference type="EMBL" id="QMV41115.1"/>
    </source>
</evidence>
<evidence type="ECO:0000256" key="1">
    <source>
        <dbReference type="ARBA" id="ARBA00022527"/>
    </source>
</evidence>
<feature type="domain" description="Histidine kinase/HSP90-like ATPase" evidence="2">
    <location>
        <begin position="78"/>
        <end position="200"/>
    </location>
</feature>
<dbReference type="Pfam" id="PF13581">
    <property type="entry name" value="HATPase_c_2"/>
    <property type="match status" value="1"/>
</dbReference>
<dbReference type="AlphaFoldDB" id="A0A7G5BVY1"/>
<reference evidence="3 4" key="1">
    <citation type="submission" date="2019-07" db="EMBL/GenBank/DDBJ databases">
        <authorList>
            <person name="Kim J.K."/>
            <person name="Cheong H.-M."/>
            <person name="Choi Y."/>
            <person name="Hwang K.J."/>
            <person name="Lee S."/>
            <person name="Choi C."/>
        </authorList>
    </citation>
    <scope>NUCLEOTIDE SEQUENCE [LARGE SCALE GENOMIC DNA]</scope>
    <source>
        <strain evidence="3 4">KS 22</strain>
    </source>
</reference>
<gene>
    <name evidence="3" type="ORF">FPL14_07835</name>
</gene>
<sequence length="202" mass="22992">MRSIIGPIIRWKRKRPGESDPRNKATSFQNCHLNDRSVCYDEKSGKISNAGEERRVHRVTEQGNGRTETAVIRLANHLGELDRLHAFFEEIGLRTSWPDKLKWELTLACEELLTNTINYGFPQGGRHLITLGVSAEQGLVEVSLEDEGIPFNPLEQEAPDLSLDIEERAIGGLGIFFVKQTMDEIYYERTDSVNRVILRKTV</sequence>
<keyword evidence="1" id="KW-0723">Serine/threonine-protein kinase</keyword>
<keyword evidence="1" id="KW-0418">Kinase</keyword>
<dbReference type="GO" id="GO:0005524">
    <property type="term" value="F:ATP binding"/>
    <property type="evidence" value="ECO:0007669"/>
    <property type="project" value="UniProtKB-KW"/>
</dbReference>
<dbReference type="Gene3D" id="3.30.565.10">
    <property type="entry name" value="Histidine kinase-like ATPase, C-terminal domain"/>
    <property type="match status" value="1"/>
</dbReference>
<proteinExistence type="predicted"/>
<keyword evidence="1" id="KW-0808">Transferase</keyword>
<accession>A0A7G5BVY1</accession>
<dbReference type="KEGG" id="cchl:FPL14_07835"/>
<keyword evidence="4" id="KW-1185">Reference proteome</keyword>
<protein>
    <submittedName>
        <fullName evidence="3">ATP-binding protein</fullName>
    </submittedName>
</protein>
<dbReference type="InterPro" id="IPR050267">
    <property type="entry name" value="Anti-sigma-factor_SerPK"/>
</dbReference>
<dbReference type="GO" id="GO:0004674">
    <property type="term" value="F:protein serine/threonine kinase activity"/>
    <property type="evidence" value="ECO:0007669"/>
    <property type="project" value="UniProtKB-KW"/>
</dbReference>
<dbReference type="PANTHER" id="PTHR35526:SF6">
    <property type="entry name" value="SLR1861 PROTEIN"/>
    <property type="match status" value="1"/>
</dbReference>
<dbReference type="InterPro" id="IPR036890">
    <property type="entry name" value="HATPase_C_sf"/>
</dbReference>
<dbReference type="SUPFAM" id="SSF55874">
    <property type="entry name" value="ATPase domain of HSP90 chaperone/DNA topoisomerase II/histidine kinase"/>
    <property type="match status" value="1"/>
</dbReference>